<protein>
    <recommendedName>
        <fullName evidence="7">Carbonyl reductase</fullName>
    </recommendedName>
</protein>
<dbReference type="Pfam" id="PF00106">
    <property type="entry name" value="adh_short"/>
    <property type="match status" value="1"/>
</dbReference>
<dbReference type="SUPFAM" id="SSF51735">
    <property type="entry name" value="NAD(P)-binding Rossmann-fold domains"/>
    <property type="match status" value="1"/>
</dbReference>
<keyword evidence="2" id="KW-0521">NADP</keyword>
<dbReference type="OrthoDB" id="7289984at2759"/>
<gene>
    <name evidence="5" type="ORF">PPYR_01774</name>
</gene>
<dbReference type="PANTHER" id="PTHR43963:SF4">
    <property type="entry name" value="CARBONYL REDUCTASE (NADPH)"/>
    <property type="match status" value="1"/>
</dbReference>
<organism evidence="5 6">
    <name type="scientific">Photinus pyralis</name>
    <name type="common">Common eastern firefly</name>
    <name type="synonym">Lampyris pyralis</name>
    <dbReference type="NCBI Taxonomy" id="7054"/>
    <lineage>
        <taxon>Eukaryota</taxon>
        <taxon>Metazoa</taxon>
        <taxon>Ecdysozoa</taxon>
        <taxon>Arthropoda</taxon>
        <taxon>Hexapoda</taxon>
        <taxon>Insecta</taxon>
        <taxon>Pterygota</taxon>
        <taxon>Neoptera</taxon>
        <taxon>Endopterygota</taxon>
        <taxon>Coleoptera</taxon>
        <taxon>Polyphaga</taxon>
        <taxon>Elateriformia</taxon>
        <taxon>Elateroidea</taxon>
        <taxon>Lampyridae</taxon>
        <taxon>Lampyrinae</taxon>
        <taxon>Photinus</taxon>
    </lineage>
</organism>
<dbReference type="PANTHER" id="PTHR43963">
    <property type="entry name" value="CARBONYL REDUCTASE 1-RELATED"/>
    <property type="match status" value="1"/>
</dbReference>
<keyword evidence="3" id="KW-0560">Oxidoreductase</keyword>
<evidence type="ECO:0000256" key="1">
    <source>
        <dbReference type="ARBA" id="ARBA00006484"/>
    </source>
</evidence>
<keyword evidence="6" id="KW-1185">Reference proteome</keyword>
<dbReference type="InterPro" id="IPR002347">
    <property type="entry name" value="SDR_fam"/>
</dbReference>
<dbReference type="InParanoid" id="A0A5N4B5H7"/>
<dbReference type="EMBL" id="VVIM01000001">
    <property type="protein sequence ID" value="KAB0804804.1"/>
    <property type="molecule type" value="Genomic_DNA"/>
</dbReference>
<evidence type="ECO:0000256" key="2">
    <source>
        <dbReference type="ARBA" id="ARBA00022857"/>
    </source>
</evidence>
<comment type="similarity">
    <text evidence="1 4">Belongs to the short-chain dehydrogenases/reductases (SDR) family.</text>
</comment>
<dbReference type="PRINTS" id="PR00080">
    <property type="entry name" value="SDRFAMILY"/>
</dbReference>
<evidence type="ECO:0000313" key="6">
    <source>
        <dbReference type="Proteomes" id="UP000327044"/>
    </source>
</evidence>
<evidence type="ECO:0008006" key="7">
    <source>
        <dbReference type="Google" id="ProtNLM"/>
    </source>
</evidence>
<proteinExistence type="inferred from homology"/>
<evidence type="ECO:0000256" key="3">
    <source>
        <dbReference type="ARBA" id="ARBA00023002"/>
    </source>
</evidence>
<name>A0A5N4B5H7_PHOPY</name>
<evidence type="ECO:0000313" key="5">
    <source>
        <dbReference type="EMBL" id="KAB0804804.1"/>
    </source>
</evidence>
<dbReference type="Proteomes" id="UP000327044">
    <property type="component" value="Unassembled WGS sequence"/>
</dbReference>
<accession>A0A5N4B5H7</accession>
<evidence type="ECO:0000256" key="4">
    <source>
        <dbReference type="RuleBase" id="RU000363"/>
    </source>
</evidence>
<dbReference type="PRINTS" id="PR00081">
    <property type="entry name" value="GDHRDH"/>
</dbReference>
<dbReference type="InterPro" id="IPR036291">
    <property type="entry name" value="NAD(P)-bd_dom_sf"/>
</dbReference>
<dbReference type="Gene3D" id="3.40.50.720">
    <property type="entry name" value="NAD(P)-binding Rossmann-like Domain"/>
    <property type="match status" value="1"/>
</dbReference>
<dbReference type="AlphaFoldDB" id="A0A5N4B5H7"/>
<reference evidence="5 6" key="1">
    <citation type="journal article" date="2018" name="Elife">
        <title>Firefly genomes illuminate parallel origins of bioluminescence in beetles.</title>
        <authorList>
            <person name="Fallon T.R."/>
            <person name="Lower S.E."/>
            <person name="Chang C.H."/>
            <person name="Bessho-Uehara M."/>
            <person name="Martin G.J."/>
            <person name="Bewick A.J."/>
            <person name="Behringer M."/>
            <person name="Debat H.J."/>
            <person name="Wong I."/>
            <person name="Day J.C."/>
            <person name="Suvorov A."/>
            <person name="Silva C.J."/>
            <person name="Stanger-Hall K.F."/>
            <person name="Hall D.W."/>
            <person name="Schmitz R.J."/>
            <person name="Nelson D.R."/>
            <person name="Lewis S.M."/>
            <person name="Shigenobu S."/>
            <person name="Bybee S.M."/>
            <person name="Larracuente A.M."/>
            <person name="Oba Y."/>
            <person name="Weng J.K."/>
        </authorList>
    </citation>
    <scope>NUCLEOTIDE SEQUENCE [LARGE SCALE GENOMIC DNA]</scope>
    <source>
        <strain evidence="5">1611_PpyrPB1</strain>
        <tissue evidence="5">Whole body</tissue>
    </source>
</reference>
<sequence length="277" mass="30668">MKVAVVTGANKGIGFEIVKALCQRYNGNVYLTARNAIKGNAAACKLKKLGLNPIFRQLDVEDEESIKRFRDYIAKREGGINLLFNNAGVTFDECTQLFSKEAEKVVNVNFFGTLHVSEILAPLLRYGARIINTSSYFGHLSNIPSASLRDRLASRNLTVDGLCQLMNEYLSDVRQNKHITNGWGDSPYNVSKVAVAALTIVLQRQFDNDPEKRQISVNSVHPGYSKTDLTGNTGTYTAEEGARPALFAALDAEGLRGQFVWENLAIIDWYSPNPPSF</sequence>
<dbReference type="GO" id="GO:0004090">
    <property type="term" value="F:carbonyl reductase (NADPH) activity"/>
    <property type="evidence" value="ECO:0007669"/>
    <property type="project" value="TreeGrafter"/>
</dbReference>
<comment type="caution">
    <text evidence="5">The sequence shown here is derived from an EMBL/GenBank/DDBJ whole genome shotgun (WGS) entry which is preliminary data.</text>
</comment>